<name>A0A1I8MVZ4_MUSDO</name>
<organism evidence="2">
    <name type="scientific">Musca domestica</name>
    <name type="common">House fly</name>
    <dbReference type="NCBI Taxonomy" id="7370"/>
    <lineage>
        <taxon>Eukaryota</taxon>
        <taxon>Metazoa</taxon>
        <taxon>Ecdysozoa</taxon>
        <taxon>Arthropoda</taxon>
        <taxon>Hexapoda</taxon>
        <taxon>Insecta</taxon>
        <taxon>Pterygota</taxon>
        <taxon>Neoptera</taxon>
        <taxon>Endopterygota</taxon>
        <taxon>Diptera</taxon>
        <taxon>Brachycera</taxon>
        <taxon>Muscomorpha</taxon>
        <taxon>Muscoidea</taxon>
        <taxon>Muscidae</taxon>
        <taxon>Musca</taxon>
    </lineage>
</organism>
<gene>
    <name evidence="2" type="primary">101889925</name>
    <name evidence="4" type="synonym">LOC101889925</name>
</gene>
<dbReference type="VEuPathDB" id="VectorBase:MDOMA2_020658"/>
<dbReference type="OrthoDB" id="423607at2759"/>
<dbReference type="KEGG" id="mde:101889925"/>
<dbReference type="AlphaFoldDB" id="A0A1I8MVZ4"/>
<feature type="compositionally biased region" description="Basic residues" evidence="1">
    <location>
        <begin position="138"/>
        <end position="149"/>
    </location>
</feature>
<feature type="compositionally biased region" description="Basic residues" evidence="1">
    <location>
        <begin position="434"/>
        <end position="456"/>
    </location>
</feature>
<feature type="compositionally biased region" description="Low complexity" evidence="1">
    <location>
        <begin position="188"/>
        <end position="200"/>
    </location>
</feature>
<feature type="region of interest" description="Disordered" evidence="1">
    <location>
        <begin position="26"/>
        <end position="90"/>
    </location>
</feature>
<keyword evidence="3" id="KW-1185">Reference proteome</keyword>
<evidence type="ECO:0000313" key="3">
    <source>
        <dbReference type="Proteomes" id="UP001652621"/>
    </source>
</evidence>
<evidence type="ECO:0000313" key="2">
    <source>
        <dbReference type="EnsemblMetazoa" id="MDOA009008-PB"/>
    </source>
</evidence>
<sequence length="570" mass="65804">MASLSREDKKIYDRELRIERRRKEIIKRRGKNQHPALKKLQRKIIQTRVSSSSGKKSSSGSLKLRKIKKSVRLKSSSDPSPGENLPSLDRKIMKIAKISRKDKFVPFDLLIGKKSPVTLSSRNRGRKEPMPIGDSKRSSKISRKLRGNKRSSSSTITHSTRSSSEGKRRLTKSKRKSKEKAGGKRQSKTSSTSSSQGLLKSSKKFSKKPQLLGKQSPPRKTTVNVEEMRRQFKKSKGKHRQISFQRPLDKDTFKSIHLLGKNSDYFQMPRHSTSKPSYLGDEGEIPTENGSSKKQHSIYDDKYFRNLVKTQSRMIRDRIQKERKQKQHQMEQEKAMAIERARREKEERDRNQQKPRSPSVIEKELERLVQAGMKSQYKMTEVIPGETPVINEDILKMSEKGQRIDIRDLVPTSKIFEWPQPPLSQHSLPSTVSKSKRRGTSKKSLSKNRQKKRLTKLRTSQDSNESKEELNSEVKVSNFWQYQEPAREEYDLQGYLDGIIKEEAGEILTSIKKKRKPKRKVSFSGRKIIVNPEVERRKSHVLLVCQPCGMTYLSTEMPCCQLKSKQCGSE</sequence>
<feature type="compositionally biased region" description="Basic and acidic residues" evidence="1">
    <location>
        <begin position="314"/>
        <end position="352"/>
    </location>
</feature>
<feature type="region of interest" description="Disordered" evidence="1">
    <location>
        <begin position="113"/>
        <end position="301"/>
    </location>
</feature>
<proteinExistence type="predicted"/>
<feature type="compositionally biased region" description="Basic residues" evidence="1">
    <location>
        <begin position="169"/>
        <end position="187"/>
    </location>
</feature>
<accession>A0A1I8MVZ4</accession>
<feature type="compositionally biased region" description="Basic residues" evidence="1">
    <location>
        <begin position="231"/>
        <end position="241"/>
    </location>
</feature>
<dbReference type="VEuPathDB" id="VectorBase:MDOA009008"/>
<reference evidence="2" key="1">
    <citation type="submission" date="2020-05" db="UniProtKB">
        <authorList>
            <consortium name="EnsemblMetazoa"/>
        </authorList>
    </citation>
    <scope>IDENTIFICATION</scope>
    <source>
        <strain evidence="2">Aabys</strain>
    </source>
</reference>
<dbReference type="Proteomes" id="UP001652621">
    <property type="component" value="Unplaced"/>
</dbReference>
<feature type="compositionally biased region" description="Basic residues" evidence="1">
    <location>
        <begin position="63"/>
        <end position="72"/>
    </location>
</feature>
<feature type="compositionally biased region" description="Basic residues" evidence="1">
    <location>
        <begin position="26"/>
        <end position="42"/>
    </location>
</feature>
<protein>
    <submittedName>
        <fullName evidence="4">Micronuclear linker histone polyprotein-like</fullName>
    </submittedName>
</protein>
<evidence type="ECO:0000256" key="1">
    <source>
        <dbReference type="SAM" id="MobiDB-lite"/>
    </source>
</evidence>
<feature type="compositionally biased region" description="Low complexity" evidence="1">
    <location>
        <begin position="151"/>
        <end position="163"/>
    </location>
</feature>
<feature type="region of interest" description="Disordered" evidence="1">
    <location>
        <begin position="314"/>
        <end position="363"/>
    </location>
</feature>
<dbReference type="EnsemblMetazoa" id="MDOA009008-RB">
    <property type="protein sequence ID" value="MDOA009008-PB"/>
    <property type="gene ID" value="MDOA009008"/>
</dbReference>
<feature type="compositionally biased region" description="Basic and acidic residues" evidence="1">
    <location>
        <begin position="126"/>
        <end position="137"/>
    </location>
</feature>
<feature type="region of interest" description="Disordered" evidence="1">
    <location>
        <begin position="417"/>
        <end position="470"/>
    </location>
</feature>
<feature type="compositionally biased region" description="Low complexity" evidence="1">
    <location>
        <begin position="50"/>
        <end position="62"/>
    </location>
</feature>
<reference evidence="4" key="2">
    <citation type="submission" date="2025-04" db="UniProtKB">
        <authorList>
            <consortium name="RefSeq"/>
        </authorList>
    </citation>
    <scope>IDENTIFICATION</scope>
    <source>
        <strain evidence="4">Aabys</strain>
    </source>
</reference>
<dbReference type="RefSeq" id="XP_011292551.1">
    <property type="nucleotide sequence ID" value="XM_011294249.1"/>
</dbReference>
<feature type="compositionally biased region" description="Low complexity" evidence="1">
    <location>
        <begin position="423"/>
        <end position="433"/>
    </location>
</feature>
<dbReference type="GeneID" id="101889925"/>
<evidence type="ECO:0000313" key="4">
    <source>
        <dbReference type="RefSeq" id="XP_011292551.1"/>
    </source>
</evidence>